<dbReference type="CDD" id="cd00567">
    <property type="entry name" value="ACAD"/>
    <property type="match status" value="1"/>
</dbReference>
<gene>
    <name evidence="9" type="ORF">HA482_31530</name>
</gene>
<accession>A0ABR7UFT7</accession>
<evidence type="ECO:0000313" key="10">
    <source>
        <dbReference type="Proteomes" id="UP000639516"/>
    </source>
</evidence>
<protein>
    <submittedName>
        <fullName evidence="9">Acyl-CoA dehydrogenase family protein</fullName>
    </submittedName>
</protein>
<dbReference type="Pfam" id="PF00441">
    <property type="entry name" value="Acyl-CoA_dh_1"/>
    <property type="match status" value="1"/>
</dbReference>
<organism evidence="9 10">
    <name type="scientific">Bradyrhizobium campsiandrae</name>
    <dbReference type="NCBI Taxonomy" id="1729892"/>
    <lineage>
        <taxon>Bacteria</taxon>
        <taxon>Pseudomonadati</taxon>
        <taxon>Pseudomonadota</taxon>
        <taxon>Alphaproteobacteria</taxon>
        <taxon>Hyphomicrobiales</taxon>
        <taxon>Nitrobacteraceae</taxon>
        <taxon>Bradyrhizobium</taxon>
    </lineage>
</organism>
<feature type="domain" description="Acyl-CoA dehydrogenase/oxidase C-terminal" evidence="6">
    <location>
        <begin position="256"/>
        <end position="405"/>
    </location>
</feature>
<keyword evidence="5" id="KW-0560">Oxidoreductase</keyword>
<comment type="caution">
    <text evidence="9">The sequence shown here is derived from an EMBL/GenBank/DDBJ whole genome shotgun (WGS) entry which is preliminary data.</text>
</comment>
<keyword evidence="4 5" id="KW-0274">FAD</keyword>
<keyword evidence="10" id="KW-1185">Reference proteome</keyword>
<keyword evidence="3 5" id="KW-0285">Flavoprotein</keyword>
<evidence type="ECO:0000313" key="9">
    <source>
        <dbReference type="EMBL" id="MBC9982747.1"/>
    </source>
</evidence>
<dbReference type="Gene3D" id="2.40.110.10">
    <property type="entry name" value="Butyryl-CoA Dehydrogenase, subunit A, domain 2"/>
    <property type="match status" value="1"/>
</dbReference>
<dbReference type="InterPro" id="IPR009100">
    <property type="entry name" value="AcylCoA_DH/oxidase_NM_dom_sf"/>
</dbReference>
<dbReference type="InterPro" id="IPR046373">
    <property type="entry name" value="Acyl-CoA_Oxase/DH_mid-dom_sf"/>
</dbReference>
<dbReference type="Gene3D" id="1.10.540.10">
    <property type="entry name" value="Acyl-CoA dehydrogenase/oxidase, N-terminal domain"/>
    <property type="match status" value="1"/>
</dbReference>
<dbReference type="SUPFAM" id="SSF47203">
    <property type="entry name" value="Acyl-CoA dehydrogenase C-terminal domain-like"/>
    <property type="match status" value="1"/>
</dbReference>
<evidence type="ECO:0000256" key="3">
    <source>
        <dbReference type="ARBA" id="ARBA00022630"/>
    </source>
</evidence>
<dbReference type="InterPro" id="IPR006091">
    <property type="entry name" value="Acyl-CoA_Oxase/DH_mid-dom"/>
</dbReference>
<evidence type="ECO:0000259" key="6">
    <source>
        <dbReference type="Pfam" id="PF00441"/>
    </source>
</evidence>
<evidence type="ECO:0000256" key="5">
    <source>
        <dbReference type="RuleBase" id="RU362125"/>
    </source>
</evidence>
<dbReference type="Gene3D" id="1.20.140.10">
    <property type="entry name" value="Butyryl-CoA Dehydrogenase, subunit A, domain 3"/>
    <property type="match status" value="1"/>
</dbReference>
<proteinExistence type="inferred from homology"/>
<dbReference type="EMBL" id="JAATTO010000055">
    <property type="protein sequence ID" value="MBC9982747.1"/>
    <property type="molecule type" value="Genomic_DNA"/>
</dbReference>
<reference evidence="9 10" key="1">
    <citation type="journal article" date="2020" name="Arch. Microbiol.">
        <title>Bradyrhizobium campsiandrae sp. nov., a nitrogen-fixing bacterial strain isolated from a native leguminous tree from the Amazon adapted to flooded conditions.</title>
        <authorList>
            <person name="Cabral Michel D."/>
            <person name="Martins da Costa E."/>
            <person name="Azarias Guimaraes A."/>
            <person name="Soares de Carvalho T."/>
            <person name="Santos de Castro Caputo P."/>
            <person name="Willems A."/>
            <person name="de Souza Moreira F.M."/>
        </authorList>
    </citation>
    <scope>NUCLEOTIDE SEQUENCE [LARGE SCALE GENOMIC DNA]</scope>
    <source>
        <strain evidence="10">INPA 384B</strain>
    </source>
</reference>
<dbReference type="Pfam" id="PF02771">
    <property type="entry name" value="Acyl-CoA_dh_N"/>
    <property type="match status" value="1"/>
</dbReference>
<dbReference type="InterPro" id="IPR009075">
    <property type="entry name" value="AcylCo_DH/oxidase_C"/>
</dbReference>
<comment type="cofactor">
    <cofactor evidence="1 5">
        <name>FAD</name>
        <dbReference type="ChEBI" id="CHEBI:57692"/>
    </cofactor>
</comment>
<comment type="similarity">
    <text evidence="2 5">Belongs to the acyl-CoA dehydrogenase family.</text>
</comment>
<feature type="domain" description="Acyl-CoA oxidase/dehydrogenase middle" evidence="7">
    <location>
        <begin position="146"/>
        <end position="243"/>
    </location>
</feature>
<dbReference type="Proteomes" id="UP000639516">
    <property type="component" value="Unassembled WGS sequence"/>
</dbReference>
<feature type="domain" description="Acyl-CoA dehydrogenase/oxidase N-terminal" evidence="8">
    <location>
        <begin position="11"/>
        <end position="141"/>
    </location>
</feature>
<dbReference type="PANTHER" id="PTHR43884:SF40">
    <property type="entry name" value="ACYL-COA DEHYDROGENASE"/>
    <property type="match status" value="1"/>
</dbReference>
<dbReference type="RefSeq" id="WP_188107356.1">
    <property type="nucleotide sequence ID" value="NZ_JAANIH010000077.1"/>
</dbReference>
<name>A0ABR7UFT7_9BRAD</name>
<dbReference type="InterPro" id="IPR037069">
    <property type="entry name" value="AcylCoA_DH/ox_N_sf"/>
</dbReference>
<evidence type="ECO:0000256" key="1">
    <source>
        <dbReference type="ARBA" id="ARBA00001974"/>
    </source>
</evidence>
<dbReference type="PANTHER" id="PTHR43884">
    <property type="entry name" value="ACYL-COA DEHYDROGENASE"/>
    <property type="match status" value="1"/>
</dbReference>
<evidence type="ECO:0000259" key="7">
    <source>
        <dbReference type="Pfam" id="PF02770"/>
    </source>
</evidence>
<evidence type="ECO:0000259" key="8">
    <source>
        <dbReference type="Pfam" id="PF02771"/>
    </source>
</evidence>
<dbReference type="InterPro" id="IPR036250">
    <property type="entry name" value="AcylCo_DH-like_C"/>
</dbReference>
<dbReference type="SUPFAM" id="SSF56645">
    <property type="entry name" value="Acyl-CoA dehydrogenase NM domain-like"/>
    <property type="match status" value="1"/>
</dbReference>
<evidence type="ECO:0000256" key="4">
    <source>
        <dbReference type="ARBA" id="ARBA00022827"/>
    </source>
</evidence>
<dbReference type="Pfam" id="PF02770">
    <property type="entry name" value="Acyl-CoA_dh_M"/>
    <property type="match status" value="1"/>
</dbReference>
<sequence length="411" mass="44012">MSAIGFQLPEDVVAVRDGVMRFVEAEVLPRLERNHALLNDPRLTYAADGRYAPEVRALIREVRMASAAAGYYAMCAPAAIGGGGLGHLAYYVAWEAVYRRIGGHSILTPWVIAHWAFGPSAMLTQATPEAQARCLDAMITGRTSMCFGLSEPGAGSDASMIKTRAVGDGDGWRITGRKLWTTNSPTAEWCIVFAVTDPGKAQRKAGGISGFLVPTDAEGFEVESVVRLFGHPGGHEGALVLENIRVEPWQLVGALDDGFKLALYGVSLGRIYNSARAVGQGRWAIEKALGYVKQREAFGAKIAEYQGVSFPLARAATELHAAHLMGLNAAMLLDSGERAVKELSMAKAYAVQVGYRAVDQAIQAHGAMGLTNEVGLVHALQDLRIINIADGTNEILARTIAQRLLAGDIEL</sequence>
<evidence type="ECO:0000256" key="2">
    <source>
        <dbReference type="ARBA" id="ARBA00009347"/>
    </source>
</evidence>
<dbReference type="InterPro" id="IPR013786">
    <property type="entry name" value="AcylCoA_DH/ox_N"/>
</dbReference>